<accession>A0AAE1E4Y2</accession>
<feature type="non-terminal residue" evidence="2">
    <location>
        <position position="1"/>
    </location>
</feature>
<proteinExistence type="predicted"/>
<evidence type="ECO:0000313" key="2">
    <source>
        <dbReference type="EMBL" id="KAK3793710.1"/>
    </source>
</evidence>
<organism evidence="2 3">
    <name type="scientific">Elysia crispata</name>
    <name type="common">lettuce slug</name>
    <dbReference type="NCBI Taxonomy" id="231223"/>
    <lineage>
        <taxon>Eukaryota</taxon>
        <taxon>Metazoa</taxon>
        <taxon>Spiralia</taxon>
        <taxon>Lophotrochozoa</taxon>
        <taxon>Mollusca</taxon>
        <taxon>Gastropoda</taxon>
        <taxon>Heterobranchia</taxon>
        <taxon>Euthyneura</taxon>
        <taxon>Panpulmonata</taxon>
        <taxon>Sacoglossa</taxon>
        <taxon>Placobranchoidea</taxon>
        <taxon>Plakobranchidae</taxon>
        <taxon>Elysia</taxon>
    </lineage>
</organism>
<evidence type="ECO:0000313" key="3">
    <source>
        <dbReference type="Proteomes" id="UP001283361"/>
    </source>
</evidence>
<feature type="region of interest" description="Disordered" evidence="1">
    <location>
        <begin position="57"/>
        <end position="89"/>
    </location>
</feature>
<sequence>MCGESWVPGQAVNGPGLTTVLNCPQSGQKNCESTAVRCGKPPCVSCLHCSPGYNRTSPPHGPDLSPRQVSVTQDQLHGPKSTGTAQSEAAALEWASQDCTNSPVYETTAARITERRGTR</sequence>
<gene>
    <name evidence="2" type="ORF">RRG08_006532</name>
</gene>
<dbReference type="EMBL" id="JAWDGP010001180">
    <property type="protein sequence ID" value="KAK3793710.1"/>
    <property type="molecule type" value="Genomic_DNA"/>
</dbReference>
<feature type="compositionally biased region" description="Polar residues" evidence="1">
    <location>
        <begin position="67"/>
        <end position="87"/>
    </location>
</feature>
<dbReference type="AlphaFoldDB" id="A0AAE1E4Y2"/>
<protein>
    <submittedName>
        <fullName evidence="2">Uncharacterized protein</fullName>
    </submittedName>
</protein>
<name>A0AAE1E4Y2_9GAST</name>
<evidence type="ECO:0000256" key="1">
    <source>
        <dbReference type="SAM" id="MobiDB-lite"/>
    </source>
</evidence>
<dbReference type="Proteomes" id="UP001283361">
    <property type="component" value="Unassembled WGS sequence"/>
</dbReference>
<reference evidence="2" key="1">
    <citation type="journal article" date="2023" name="G3 (Bethesda)">
        <title>A reference genome for the long-term kleptoplast-retaining sea slug Elysia crispata morphotype clarki.</title>
        <authorList>
            <person name="Eastman K.E."/>
            <person name="Pendleton A.L."/>
            <person name="Shaikh M.A."/>
            <person name="Suttiyut T."/>
            <person name="Ogas R."/>
            <person name="Tomko P."/>
            <person name="Gavelis G."/>
            <person name="Widhalm J.R."/>
            <person name="Wisecaver J.H."/>
        </authorList>
    </citation>
    <scope>NUCLEOTIDE SEQUENCE</scope>
    <source>
        <strain evidence="2">ECLA1</strain>
    </source>
</reference>
<keyword evidence="3" id="KW-1185">Reference proteome</keyword>
<comment type="caution">
    <text evidence="2">The sequence shown here is derived from an EMBL/GenBank/DDBJ whole genome shotgun (WGS) entry which is preliminary data.</text>
</comment>